<name>A0A285RK46_9RHOB</name>
<evidence type="ECO:0000313" key="4">
    <source>
        <dbReference type="Proteomes" id="UP000219111"/>
    </source>
</evidence>
<dbReference type="Pfam" id="PF00892">
    <property type="entry name" value="EamA"/>
    <property type="match status" value="2"/>
</dbReference>
<dbReference type="PANTHER" id="PTHR22911:SF76">
    <property type="entry name" value="EAMA DOMAIN-CONTAINING PROTEIN"/>
    <property type="match status" value="1"/>
</dbReference>
<feature type="transmembrane region" description="Helical" evidence="1">
    <location>
        <begin position="239"/>
        <end position="257"/>
    </location>
</feature>
<reference evidence="4" key="1">
    <citation type="submission" date="2017-08" db="EMBL/GenBank/DDBJ databases">
        <authorList>
            <person name="Varghese N."/>
            <person name="Submissions S."/>
        </authorList>
    </citation>
    <scope>NUCLEOTIDE SEQUENCE [LARGE SCALE GENOMIC DNA]</scope>
    <source>
        <strain evidence="4">JA276</strain>
    </source>
</reference>
<accession>A0A285RK46</accession>
<dbReference type="Proteomes" id="UP000219111">
    <property type="component" value="Unassembled WGS sequence"/>
</dbReference>
<evidence type="ECO:0000259" key="2">
    <source>
        <dbReference type="Pfam" id="PF00892"/>
    </source>
</evidence>
<dbReference type="InterPro" id="IPR037185">
    <property type="entry name" value="EmrE-like"/>
</dbReference>
<feature type="transmembrane region" description="Helical" evidence="1">
    <location>
        <begin position="263"/>
        <end position="282"/>
    </location>
</feature>
<dbReference type="OrthoDB" id="9795732at2"/>
<gene>
    <name evidence="3" type="ORF">SAMN05877831_101489</name>
</gene>
<dbReference type="EMBL" id="OBMT01000001">
    <property type="protein sequence ID" value="SOB94516.1"/>
    <property type="molecule type" value="Genomic_DNA"/>
</dbReference>
<dbReference type="InterPro" id="IPR000620">
    <property type="entry name" value="EamA_dom"/>
</dbReference>
<keyword evidence="1" id="KW-0812">Transmembrane</keyword>
<organism evidence="3 4">
    <name type="scientific">Rhodobacter maris</name>
    <dbReference type="NCBI Taxonomy" id="446682"/>
    <lineage>
        <taxon>Bacteria</taxon>
        <taxon>Pseudomonadati</taxon>
        <taxon>Pseudomonadota</taxon>
        <taxon>Alphaproteobacteria</taxon>
        <taxon>Rhodobacterales</taxon>
        <taxon>Rhodobacter group</taxon>
        <taxon>Rhodobacter</taxon>
    </lineage>
</organism>
<feature type="domain" description="EamA" evidence="2">
    <location>
        <begin position="149"/>
        <end position="280"/>
    </location>
</feature>
<feature type="transmembrane region" description="Helical" evidence="1">
    <location>
        <begin position="147"/>
        <end position="167"/>
    </location>
</feature>
<feature type="transmembrane region" description="Helical" evidence="1">
    <location>
        <begin position="96"/>
        <end position="113"/>
    </location>
</feature>
<dbReference type="PANTHER" id="PTHR22911">
    <property type="entry name" value="ACYL-MALONYL CONDENSING ENZYME-RELATED"/>
    <property type="match status" value="1"/>
</dbReference>
<keyword evidence="1" id="KW-1133">Transmembrane helix</keyword>
<keyword evidence="1" id="KW-0472">Membrane</keyword>
<feature type="transmembrane region" description="Helical" evidence="1">
    <location>
        <begin position="67"/>
        <end position="84"/>
    </location>
</feature>
<evidence type="ECO:0000256" key="1">
    <source>
        <dbReference type="SAM" id="Phobius"/>
    </source>
</evidence>
<evidence type="ECO:0000313" key="3">
    <source>
        <dbReference type="EMBL" id="SOB94516.1"/>
    </source>
</evidence>
<sequence>MSRTQATVIGFSAVALWALLALFTVGTAPVPPLQLNALCFALGGAIGLIWVATTDGFAVLRQISWKVYAFGTAGLFGYHFLYFSALRLAPPAEASLIAYLWPLLIVVFSGLLPGETLKRLHILGALVAFAGAALIVARGGIAASATALPGYGLALLCALTWSSYSLISRRLGSVPTAAVAVYCLLTAALSGLAHVALEETVWPASPLGWGAVIALGLGPVGLAFYTWDLGVKRGDIQMLGTASYAAPLLSTVVMIAAGKAAASPVLVLAAAMIAAGAFLAALGSRSG</sequence>
<feature type="transmembrane region" description="Helical" evidence="1">
    <location>
        <begin position="37"/>
        <end position="60"/>
    </location>
</feature>
<feature type="transmembrane region" description="Helical" evidence="1">
    <location>
        <begin position="209"/>
        <end position="227"/>
    </location>
</feature>
<proteinExistence type="predicted"/>
<dbReference type="RefSeq" id="WP_097068498.1">
    <property type="nucleotide sequence ID" value="NZ_OBMT01000001.1"/>
</dbReference>
<feature type="domain" description="EamA" evidence="2">
    <location>
        <begin position="9"/>
        <end position="136"/>
    </location>
</feature>
<feature type="transmembrane region" description="Helical" evidence="1">
    <location>
        <begin position="179"/>
        <end position="197"/>
    </location>
</feature>
<dbReference type="GO" id="GO:0016020">
    <property type="term" value="C:membrane"/>
    <property type="evidence" value="ECO:0007669"/>
    <property type="project" value="InterPro"/>
</dbReference>
<keyword evidence="4" id="KW-1185">Reference proteome</keyword>
<dbReference type="AlphaFoldDB" id="A0A285RK46"/>
<protein>
    <submittedName>
        <fullName evidence="3">EamA domain-containing membrane protein RarD</fullName>
    </submittedName>
</protein>
<dbReference type="SUPFAM" id="SSF103481">
    <property type="entry name" value="Multidrug resistance efflux transporter EmrE"/>
    <property type="match status" value="2"/>
</dbReference>
<feature type="transmembrane region" description="Helical" evidence="1">
    <location>
        <begin position="120"/>
        <end position="141"/>
    </location>
</feature>